<evidence type="ECO:0008006" key="3">
    <source>
        <dbReference type="Google" id="ProtNLM"/>
    </source>
</evidence>
<evidence type="ECO:0000313" key="2">
    <source>
        <dbReference type="Proteomes" id="UP000191408"/>
    </source>
</evidence>
<organism evidence="1 2">
    <name type="scientific">Penicillium polonicum</name>
    <dbReference type="NCBI Taxonomy" id="60169"/>
    <lineage>
        <taxon>Eukaryota</taxon>
        <taxon>Fungi</taxon>
        <taxon>Dikarya</taxon>
        <taxon>Ascomycota</taxon>
        <taxon>Pezizomycotina</taxon>
        <taxon>Eurotiomycetes</taxon>
        <taxon>Eurotiomycetidae</taxon>
        <taxon>Eurotiales</taxon>
        <taxon>Aspergillaceae</taxon>
        <taxon>Penicillium</taxon>
    </lineage>
</organism>
<accession>A0A1V6P647</accession>
<reference evidence="2" key="1">
    <citation type="journal article" date="2017" name="Nat. Microbiol.">
        <title>Global analysis of biosynthetic gene clusters reveals vast potential of secondary metabolite production in Penicillium species.</title>
        <authorList>
            <person name="Nielsen J.C."/>
            <person name="Grijseels S."/>
            <person name="Prigent S."/>
            <person name="Ji B."/>
            <person name="Dainat J."/>
            <person name="Nielsen K.F."/>
            <person name="Frisvad J.C."/>
            <person name="Workman M."/>
            <person name="Nielsen J."/>
        </authorList>
    </citation>
    <scope>NUCLEOTIDE SEQUENCE [LARGE SCALE GENOMIC DNA]</scope>
    <source>
        <strain evidence="2">IBT 4502</strain>
    </source>
</reference>
<name>A0A1V6P647_PENPO</name>
<sequence>MQAFHPKQELEAKAELEAYSASREYTDAGFGTLALIEGVSTRSPTTEASIRWIVGALILNAYGIAGSNIPHAQPVNVQAERSFTYGPVELRGEKVNLSARPDYGVWYGVHEAICLNVLIVEGKTDIDSGVAQALGYMGCIHRERTRFPKRDSTVYGMASNGSAFWLLKIPNDSKWSGHIVTARDNNFEHAVGLLFYLFRRAGLTSPTHLKESSAQSHNREDSTLRQYLVAFTFILLTFPNVEPLFYVYTVAYVTAAS</sequence>
<dbReference type="OrthoDB" id="2103397at2759"/>
<protein>
    <recommendedName>
        <fullName evidence="3">Fungal-type protein kinase domain-containing protein</fullName>
    </recommendedName>
</protein>
<dbReference type="AlphaFoldDB" id="A0A1V6P647"/>
<proteinExistence type="predicted"/>
<evidence type="ECO:0000313" key="1">
    <source>
        <dbReference type="EMBL" id="OQD72373.1"/>
    </source>
</evidence>
<keyword evidence="2" id="KW-1185">Reference proteome</keyword>
<dbReference type="EMBL" id="MDYM01000001">
    <property type="protein sequence ID" value="OQD72373.1"/>
    <property type="molecule type" value="Genomic_DNA"/>
</dbReference>
<comment type="caution">
    <text evidence="1">The sequence shown here is derived from an EMBL/GenBank/DDBJ whole genome shotgun (WGS) entry which is preliminary data.</text>
</comment>
<dbReference type="Proteomes" id="UP000191408">
    <property type="component" value="Unassembled WGS sequence"/>
</dbReference>
<gene>
    <name evidence="1" type="ORF">PENPOL_c001G09263</name>
</gene>